<protein>
    <submittedName>
        <fullName evidence="2">N-acetyltransferase</fullName>
    </submittedName>
</protein>
<dbReference type="InterPro" id="IPR000182">
    <property type="entry name" value="GNAT_dom"/>
</dbReference>
<dbReference type="KEGG" id="ttc:FOKN1_0105"/>
<organism evidence="2 3">
    <name type="scientific">Thiohalobacter thiocyanaticus</name>
    <dbReference type="NCBI Taxonomy" id="585455"/>
    <lineage>
        <taxon>Bacteria</taxon>
        <taxon>Pseudomonadati</taxon>
        <taxon>Pseudomonadota</taxon>
        <taxon>Gammaproteobacteria</taxon>
        <taxon>Thiohalobacterales</taxon>
        <taxon>Thiohalobacteraceae</taxon>
        <taxon>Thiohalobacter</taxon>
    </lineage>
</organism>
<name>A0A1Z4VLN7_9GAMM</name>
<dbReference type="AlphaFoldDB" id="A0A1Z4VLN7"/>
<feature type="domain" description="N-acetyltransferase" evidence="1">
    <location>
        <begin position="18"/>
        <end position="136"/>
    </location>
</feature>
<dbReference type="Pfam" id="PF13508">
    <property type="entry name" value="Acetyltransf_7"/>
    <property type="match status" value="1"/>
</dbReference>
<dbReference type="RefSeq" id="WP_157745198.1">
    <property type="nucleotide sequence ID" value="NZ_AP018052.1"/>
</dbReference>
<dbReference type="Proteomes" id="UP000218765">
    <property type="component" value="Chromosome"/>
</dbReference>
<dbReference type="CDD" id="cd04301">
    <property type="entry name" value="NAT_SF"/>
    <property type="match status" value="1"/>
</dbReference>
<evidence type="ECO:0000313" key="3">
    <source>
        <dbReference type="Proteomes" id="UP000218765"/>
    </source>
</evidence>
<dbReference type="InterPro" id="IPR016181">
    <property type="entry name" value="Acyl_CoA_acyltransferase"/>
</dbReference>
<accession>A0A1Z4VLN7</accession>
<keyword evidence="3" id="KW-1185">Reference proteome</keyword>
<dbReference type="OrthoDB" id="9797178at2"/>
<evidence type="ECO:0000313" key="2">
    <source>
        <dbReference type="EMBL" id="BAZ92510.1"/>
    </source>
</evidence>
<dbReference type="Gene3D" id="3.40.630.30">
    <property type="match status" value="1"/>
</dbReference>
<keyword evidence="2" id="KW-0808">Transferase</keyword>
<sequence length="136" mass="15270">MTLATNPTSQPIIDSYEMKFTAYTESDKQEIQHLFTETFSDSANRAEGELIGQLVLDLMNNTGARDISGFVVTEHERIIGCIFFTRLTFDTPVEAFLLSPVAVDTKYQGRGIGQRLINFGLDQYEGTGRETGLHLW</sequence>
<dbReference type="SUPFAM" id="SSF55729">
    <property type="entry name" value="Acyl-CoA N-acyltransferases (Nat)"/>
    <property type="match status" value="1"/>
</dbReference>
<dbReference type="EMBL" id="AP018052">
    <property type="protein sequence ID" value="BAZ92510.1"/>
    <property type="molecule type" value="Genomic_DNA"/>
</dbReference>
<dbReference type="PROSITE" id="PS51186">
    <property type="entry name" value="GNAT"/>
    <property type="match status" value="1"/>
</dbReference>
<reference evidence="2 3" key="1">
    <citation type="submission" date="2017-05" db="EMBL/GenBank/DDBJ databases">
        <title>Thiocyanate degradation by Thiohalobacter thiocyanaticus FOKN1.</title>
        <authorList>
            <person name="Oshiki M."/>
            <person name="Fukushima T."/>
            <person name="Kawano S."/>
            <person name="Nakagawa J."/>
        </authorList>
    </citation>
    <scope>NUCLEOTIDE SEQUENCE [LARGE SCALE GENOMIC DNA]</scope>
    <source>
        <strain evidence="2 3">FOKN1</strain>
    </source>
</reference>
<evidence type="ECO:0000259" key="1">
    <source>
        <dbReference type="PROSITE" id="PS51186"/>
    </source>
</evidence>
<proteinExistence type="predicted"/>
<gene>
    <name evidence="2" type="ORF">FOKN1_0105</name>
</gene>
<dbReference type="GO" id="GO:0016747">
    <property type="term" value="F:acyltransferase activity, transferring groups other than amino-acyl groups"/>
    <property type="evidence" value="ECO:0007669"/>
    <property type="project" value="InterPro"/>
</dbReference>